<evidence type="ECO:0000256" key="1">
    <source>
        <dbReference type="ARBA" id="ARBA00001231"/>
    </source>
</evidence>
<dbReference type="InterPro" id="IPR017853">
    <property type="entry name" value="GH"/>
</dbReference>
<name>A0A2W5P3Q8_9SPHN</name>
<dbReference type="GO" id="GO:0030203">
    <property type="term" value="P:glycosaminoglycan metabolic process"/>
    <property type="evidence" value="ECO:0007669"/>
    <property type="project" value="TreeGrafter"/>
</dbReference>
<organism evidence="13 14">
    <name type="scientific">Sphingomonas taxi</name>
    <dbReference type="NCBI Taxonomy" id="1549858"/>
    <lineage>
        <taxon>Bacteria</taxon>
        <taxon>Pseudomonadati</taxon>
        <taxon>Pseudomonadota</taxon>
        <taxon>Alphaproteobacteria</taxon>
        <taxon>Sphingomonadales</taxon>
        <taxon>Sphingomonadaceae</taxon>
        <taxon>Sphingomonas</taxon>
    </lineage>
</organism>
<evidence type="ECO:0000256" key="5">
    <source>
        <dbReference type="ARBA" id="ARBA00023295"/>
    </source>
</evidence>
<evidence type="ECO:0000256" key="4">
    <source>
        <dbReference type="ARBA" id="ARBA00022801"/>
    </source>
</evidence>
<dbReference type="GO" id="GO:0016020">
    <property type="term" value="C:membrane"/>
    <property type="evidence" value="ECO:0007669"/>
    <property type="project" value="TreeGrafter"/>
</dbReference>
<accession>A0A2W5P3Q8</accession>
<keyword evidence="9" id="KW-0732">Signal</keyword>
<dbReference type="InterPro" id="IPR059177">
    <property type="entry name" value="GH29D-like_dom"/>
</dbReference>
<evidence type="ECO:0000256" key="9">
    <source>
        <dbReference type="SAM" id="SignalP"/>
    </source>
</evidence>
<dbReference type="AlphaFoldDB" id="A0A2W5P3Q8"/>
<dbReference type="PANTHER" id="PTHR22600">
    <property type="entry name" value="BETA-HEXOSAMINIDASE"/>
    <property type="match status" value="1"/>
</dbReference>
<dbReference type="Gene3D" id="3.20.20.80">
    <property type="entry name" value="Glycosidases"/>
    <property type="match status" value="1"/>
</dbReference>
<dbReference type="SUPFAM" id="SSF51445">
    <property type="entry name" value="(Trans)glycosidases"/>
    <property type="match status" value="1"/>
</dbReference>
<evidence type="ECO:0000313" key="14">
    <source>
        <dbReference type="Proteomes" id="UP000249229"/>
    </source>
</evidence>
<dbReference type="Proteomes" id="UP000249229">
    <property type="component" value="Unassembled WGS sequence"/>
</dbReference>
<dbReference type="EC" id="3.2.1.52" evidence="3"/>
<feature type="domain" description="GH29D-like beta-sandwich" evidence="12">
    <location>
        <begin position="544"/>
        <end position="596"/>
    </location>
</feature>
<keyword evidence="5" id="KW-0326">Glycosidase</keyword>
<comment type="catalytic activity">
    <reaction evidence="1">
        <text>Hydrolysis of terminal non-reducing N-acetyl-D-hexosamine residues in N-acetyl-beta-D-hexosaminides.</text>
        <dbReference type="EC" id="3.2.1.52"/>
    </reaction>
</comment>
<dbReference type="PANTHER" id="PTHR22600:SF57">
    <property type="entry name" value="BETA-N-ACETYLHEXOSAMINIDASE"/>
    <property type="match status" value="1"/>
</dbReference>
<evidence type="ECO:0000259" key="12">
    <source>
        <dbReference type="Pfam" id="PF13290"/>
    </source>
</evidence>
<dbReference type="CDD" id="cd06563">
    <property type="entry name" value="GH20_chitobiase-like"/>
    <property type="match status" value="1"/>
</dbReference>
<evidence type="ECO:0000313" key="13">
    <source>
        <dbReference type="EMBL" id="PZQ60442.1"/>
    </source>
</evidence>
<evidence type="ECO:0000256" key="2">
    <source>
        <dbReference type="ARBA" id="ARBA00006285"/>
    </source>
</evidence>
<feature type="domain" description="Glycoside hydrolase family 20 catalytic" evidence="10">
    <location>
        <begin position="154"/>
        <end position="494"/>
    </location>
</feature>
<feature type="chain" id="PRO_5015975968" description="beta-N-acetylhexosaminidase" evidence="9">
    <location>
        <begin position="25"/>
        <end position="780"/>
    </location>
</feature>
<dbReference type="InterPro" id="IPR015883">
    <property type="entry name" value="Glyco_hydro_20_cat"/>
</dbReference>
<dbReference type="Pfam" id="PF02838">
    <property type="entry name" value="Glyco_hydro_20b"/>
    <property type="match status" value="1"/>
</dbReference>
<evidence type="ECO:0000256" key="8">
    <source>
        <dbReference type="PIRSR" id="PIRSR625705-1"/>
    </source>
</evidence>
<dbReference type="InterPro" id="IPR029018">
    <property type="entry name" value="Hex-like_dom2"/>
</dbReference>
<feature type="active site" description="Proton donor" evidence="8">
    <location>
        <position position="324"/>
    </location>
</feature>
<comment type="caution">
    <text evidence="13">The sequence shown here is derived from an EMBL/GenBank/DDBJ whole genome shotgun (WGS) entry which is preliminary data.</text>
</comment>
<evidence type="ECO:0000259" key="11">
    <source>
        <dbReference type="Pfam" id="PF02838"/>
    </source>
</evidence>
<feature type="signal peptide" evidence="9">
    <location>
        <begin position="1"/>
        <end position="24"/>
    </location>
</feature>
<dbReference type="Gene3D" id="3.30.379.10">
    <property type="entry name" value="Chitobiase/beta-hexosaminidase domain 2-like"/>
    <property type="match status" value="1"/>
</dbReference>
<keyword evidence="4" id="KW-0378">Hydrolase</keyword>
<protein>
    <recommendedName>
        <fullName evidence="3">beta-N-acetylhexosaminidase</fullName>
        <ecNumber evidence="3">3.2.1.52</ecNumber>
    </recommendedName>
    <alternativeName>
        <fullName evidence="6">Beta-N-acetylhexosaminidase</fullName>
    </alternativeName>
    <alternativeName>
        <fullName evidence="7">N-acetyl-beta-glucosaminidase</fullName>
    </alternativeName>
</protein>
<dbReference type="InterPro" id="IPR015882">
    <property type="entry name" value="HEX_bac_N"/>
</dbReference>
<dbReference type="GO" id="GO:0005975">
    <property type="term" value="P:carbohydrate metabolic process"/>
    <property type="evidence" value="ECO:0007669"/>
    <property type="project" value="InterPro"/>
</dbReference>
<dbReference type="GO" id="GO:0004563">
    <property type="term" value="F:beta-N-acetylhexosaminidase activity"/>
    <property type="evidence" value="ECO:0007669"/>
    <property type="project" value="UniProtKB-EC"/>
</dbReference>
<dbReference type="Pfam" id="PF00728">
    <property type="entry name" value="Glyco_hydro_20"/>
    <property type="match status" value="1"/>
</dbReference>
<comment type="similarity">
    <text evidence="2">Belongs to the glycosyl hydrolase 20 family.</text>
</comment>
<dbReference type="SUPFAM" id="SSF55545">
    <property type="entry name" value="beta-N-acetylhexosaminidase-like domain"/>
    <property type="match status" value="1"/>
</dbReference>
<proteinExistence type="inferred from homology"/>
<evidence type="ECO:0000256" key="7">
    <source>
        <dbReference type="ARBA" id="ARBA00033000"/>
    </source>
</evidence>
<sequence length="780" mass="83570">MSRRPAHATVGLAMAMALAAPAVAQTAPRLLPLPQSVVAGAGSITIADGATVSATVPEAGAAARLLVEHVRIARGLTLTATQGAARIRFERSDAVTGDEAYRLIVAPDGIRILAAAPAGFVHGAMTLVQLLSPDAKVGAPVRVRAMTIADAPRFAWRGLLVDPVRHFQPLPVLRRIIDQMAAVKLNTLHLHLTDDQGWRFEVKRYPKLTEVGAWRFGPGTGGAPPTQRVGGFYTQDELRALVAYAAERGITIVPEIDLPGHAQALVAAYPDLGIMGDRPAVSNEWGVMPYLFNPGPKGIAFVKEVLDELLSVFPGTYIHLGGDEAVKDQWQRNPVVQAQIRALGLKDENALQSWMIEQFGAYLAAKGRRLIGWDEILEGGLPPSASVMSWRGEQGAVAAANQNHDVVLSPAPILYLDNLQSGHGDEPPGRPAAVQTLADVYGYDPMPMAIDPAKAHHVLGAQMNAWSEYLVTPWQVEHAIFPRIAALAENSWSTAPRDFPHFLDRLQPQMARWRRAGVEVADSATAVEFRLTGTRGDALRANRITVSLGQQAPYGTIRYTTDGSEPGRTARRYTAPLTMAPGATIRAAAFDAAGERVAAVRDFATTRTALLAKGASDFALCPADNALALRVPLTTEATGETPAYNVNLFDTCIAYPAAPMDLAAGFEVDVARLARNWGLAHDFDKVRRHYNVTPHGELLVLVGCQAGRKGPADPNAPAPVIAGSFPLPDPATAPQRMRFAGTFPAAVTALGGDRDICVQFTSPVGDPFYAVERVQLTERR</sequence>
<evidence type="ECO:0000256" key="6">
    <source>
        <dbReference type="ARBA" id="ARBA00030512"/>
    </source>
</evidence>
<dbReference type="Pfam" id="PF13290">
    <property type="entry name" value="CHB_HEX_C_1"/>
    <property type="match status" value="1"/>
</dbReference>
<dbReference type="InterPro" id="IPR025705">
    <property type="entry name" value="Beta_hexosaminidase_sua/sub"/>
</dbReference>
<reference evidence="13 14" key="1">
    <citation type="submission" date="2017-08" db="EMBL/GenBank/DDBJ databases">
        <title>Infants hospitalized years apart are colonized by the same room-sourced microbial strains.</title>
        <authorList>
            <person name="Brooks B."/>
            <person name="Olm M.R."/>
            <person name="Firek B.A."/>
            <person name="Baker R."/>
            <person name="Thomas B.C."/>
            <person name="Morowitz M.J."/>
            <person name="Banfield J.F."/>
        </authorList>
    </citation>
    <scope>NUCLEOTIDE SEQUENCE [LARGE SCALE GENOMIC DNA]</scope>
    <source>
        <strain evidence="13">S2_005_001_R1_22</strain>
    </source>
</reference>
<dbReference type="EMBL" id="QFQI01000005">
    <property type="protein sequence ID" value="PZQ60442.1"/>
    <property type="molecule type" value="Genomic_DNA"/>
</dbReference>
<evidence type="ECO:0000259" key="10">
    <source>
        <dbReference type="Pfam" id="PF00728"/>
    </source>
</evidence>
<evidence type="ECO:0000256" key="3">
    <source>
        <dbReference type="ARBA" id="ARBA00012663"/>
    </source>
</evidence>
<gene>
    <name evidence="13" type="ORF">DI544_08500</name>
</gene>
<dbReference type="PRINTS" id="PR00738">
    <property type="entry name" value="GLHYDRLASE20"/>
</dbReference>
<feature type="domain" description="Beta-hexosaminidase bacterial type N-terminal" evidence="11">
    <location>
        <begin position="28"/>
        <end position="151"/>
    </location>
</feature>